<dbReference type="KEGG" id="sus:Acid_7385"/>
<dbReference type="OrthoDB" id="7985403at2"/>
<name>Q01PX6_SOLUE</name>
<dbReference type="Gene3D" id="3.40.50.1110">
    <property type="entry name" value="SGNH hydrolase"/>
    <property type="match status" value="1"/>
</dbReference>
<dbReference type="STRING" id="234267.Acid_7385"/>
<sequence precursor="true">MRNFPIQTGLTIATLGVLIAVVNPPNAAQLHALTEFTPAVTPLSPMVRHMDAAAPAPLRIPTIGKRTEVAEPLLDDREGVLDAFYGALRKPGGITRIVHYGDSPTTADLITGDIRGILQERFGDAGHGFILPAKPWAWYQHTGVRVTGSGWQMAPASHFEARDGLFGLGGVSLTASASASSKIVFEKASYTHFEVWFLRQPEGGAFTLSAGGTVVGRVETAGESKVADFAAFTTPVAADEVELRIAQGHVRVFGITAENAAPGGGLR</sequence>
<reference evidence="1" key="1">
    <citation type="submission" date="2006-10" db="EMBL/GenBank/DDBJ databases">
        <title>Complete sequence of Solibacter usitatus Ellin6076.</title>
        <authorList>
            <consortium name="US DOE Joint Genome Institute"/>
            <person name="Copeland A."/>
            <person name="Lucas S."/>
            <person name="Lapidus A."/>
            <person name="Barry K."/>
            <person name="Detter J.C."/>
            <person name="Glavina del Rio T."/>
            <person name="Hammon N."/>
            <person name="Israni S."/>
            <person name="Dalin E."/>
            <person name="Tice H."/>
            <person name="Pitluck S."/>
            <person name="Thompson L.S."/>
            <person name="Brettin T."/>
            <person name="Bruce D."/>
            <person name="Han C."/>
            <person name="Tapia R."/>
            <person name="Gilna P."/>
            <person name="Schmutz J."/>
            <person name="Larimer F."/>
            <person name="Land M."/>
            <person name="Hauser L."/>
            <person name="Kyrpides N."/>
            <person name="Mikhailova N."/>
            <person name="Janssen P.H."/>
            <person name="Kuske C.R."/>
            <person name="Richardson P."/>
        </authorList>
    </citation>
    <scope>NUCLEOTIDE SEQUENCE</scope>
    <source>
        <strain evidence="1">Ellin6076</strain>
    </source>
</reference>
<dbReference type="AlphaFoldDB" id="Q01PX6"/>
<accession>Q01PX6</accession>
<dbReference type="EMBL" id="CP000473">
    <property type="protein sequence ID" value="ABJ88294.1"/>
    <property type="molecule type" value="Genomic_DNA"/>
</dbReference>
<dbReference type="eggNOG" id="COG2755">
    <property type="taxonomic scope" value="Bacteria"/>
</dbReference>
<dbReference type="InterPro" id="IPR036514">
    <property type="entry name" value="SGNH_hydro_sf"/>
</dbReference>
<proteinExistence type="predicted"/>
<protein>
    <submittedName>
        <fullName evidence="1">Uncharacterized protein</fullName>
    </submittedName>
</protein>
<dbReference type="HOGENOM" id="CLU_1041706_0_0_0"/>
<organism evidence="1">
    <name type="scientific">Solibacter usitatus (strain Ellin6076)</name>
    <dbReference type="NCBI Taxonomy" id="234267"/>
    <lineage>
        <taxon>Bacteria</taxon>
        <taxon>Pseudomonadati</taxon>
        <taxon>Acidobacteriota</taxon>
        <taxon>Terriglobia</taxon>
        <taxon>Bryobacterales</taxon>
        <taxon>Solibacteraceae</taxon>
        <taxon>Candidatus Solibacter</taxon>
    </lineage>
</organism>
<dbReference type="GO" id="GO:0016788">
    <property type="term" value="F:hydrolase activity, acting on ester bonds"/>
    <property type="evidence" value="ECO:0007669"/>
    <property type="project" value="UniProtKB-ARBA"/>
</dbReference>
<gene>
    <name evidence="1" type="ordered locus">Acid_7385</name>
</gene>
<dbReference type="InParanoid" id="Q01PX6"/>
<evidence type="ECO:0000313" key="1">
    <source>
        <dbReference type="EMBL" id="ABJ88294.1"/>
    </source>
</evidence>